<accession>A0A0C3CDX7</accession>
<dbReference type="SUPFAM" id="SSF49879">
    <property type="entry name" value="SMAD/FHA domain"/>
    <property type="match status" value="1"/>
</dbReference>
<dbReference type="STRING" id="686832.A0A0C3CDX7"/>
<dbReference type="InterPro" id="IPR008984">
    <property type="entry name" value="SMAD_FHA_dom_sf"/>
</dbReference>
<dbReference type="InterPro" id="IPR000253">
    <property type="entry name" value="FHA_dom"/>
</dbReference>
<dbReference type="EMBL" id="KN831778">
    <property type="protein sequence ID" value="KIM42424.1"/>
    <property type="molecule type" value="Genomic_DNA"/>
</dbReference>
<reference evidence="2 3" key="1">
    <citation type="submission" date="2014-04" db="EMBL/GenBank/DDBJ databases">
        <authorList>
            <consortium name="DOE Joint Genome Institute"/>
            <person name="Kuo A."/>
            <person name="Gay G."/>
            <person name="Dore J."/>
            <person name="Kohler A."/>
            <person name="Nagy L.G."/>
            <person name="Floudas D."/>
            <person name="Copeland A."/>
            <person name="Barry K.W."/>
            <person name="Cichocki N."/>
            <person name="Veneault-Fourrey C."/>
            <person name="LaButti K."/>
            <person name="Lindquist E.A."/>
            <person name="Lipzen A."/>
            <person name="Lundell T."/>
            <person name="Morin E."/>
            <person name="Murat C."/>
            <person name="Sun H."/>
            <person name="Tunlid A."/>
            <person name="Henrissat B."/>
            <person name="Grigoriev I.V."/>
            <person name="Hibbett D.S."/>
            <person name="Martin F."/>
            <person name="Nordberg H.P."/>
            <person name="Cantor M.N."/>
            <person name="Hua S.X."/>
        </authorList>
    </citation>
    <scope>NUCLEOTIDE SEQUENCE [LARGE SCALE GENOMIC DNA]</scope>
    <source>
        <strain evidence="3">h7</strain>
    </source>
</reference>
<dbReference type="PROSITE" id="PS50006">
    <property type="entry name" value="FHA_DOMAIN"/>
    <property type="match status" value="1"/>
</dbReference>
<dbReference type="HOGENOM" id="CLU_148159_0_0_1"/>
<dbReference type="SMART" id="SM00240">
    <property type="entry name" value="FHA"/>
    <property type="match status" value="1"/>
</dbReference>
<dbReference type="Pfam" id="PF00498">
    <property type="entry name" value="FHA"/>
    <property type="match status" value="1"/>
</dbReference>
<evidence type="ECO:0000313" key="3">
    <source>
        <dbReference type="Proteomes" id="UP000053424"/>
    </source>
</evidence>
<gene>
    <name evidence="2" type="ORF">M413DRAFT_444842</name>
</gene>
<proteinExistence type="predicted"/>
<evidence type="ECO:0000259" key="1">
    <source>
        <dbReference type="PROSITE" id="PS50006"/>
    </source>
</evidence>
<feature type="domain" description="FHA" evidence="1">
    <location>
        <begin position="51"/>
        <end position="83"/>
    </location>
</feature>
<protein>
    <recommendedName>
        <fullName evidence="1">FHA domain-containing protein</fullName>
    </recommendedName>
</protein>
<dbReference type="AlphaFoldDB" id="A0A0C3CDX7"/>
<reference evidence="3" key="2">
    <citation type="submission" date="2015-01" db="EMBL/GenBank/DDBJ databases">
        <title>Evolutionary Origins and Diversification of the Mycorrhizal Mutualists.</title>
        <authorList>
            <consortium name="DOE Joint Genome Institute"/>
            <consortium name="Mycorrhizal Genomics Consortium"/>
            <person name="Kohler A."/>
            <person name="Kuo A."/>
            <person name="Nagy L.G."/>
            <person name="Floudas D."/>
            <person name="Copeland A."/>
            <person name="Barry K.W."/>
            <person name="Cichocki N."/>
            <person name="Veneault-Fourrey C."/>
            <person name="LaButti K."/>
            <person name="Lindquist E.A."/>
            <person name="Lipzen A."/>
            <person name="Lundell T."/>
            <person name="Morin E."/>
            <person name="Murat C."/>
            <person name="Riley R."/>
            <person name="Ohm R."/>
            <person name="Sun H."/>
            <person name="Tunlid A."/>
            <person name="Henrissat B."/>
            <person name="Grigoriev I.V."/>
            <person name="Hibbett D.S."/>
            <person name="Martin F."/>
        </authorList>
    </citation>
    <scope>NUCLEOTIDE SEQUENCE [LARGE SCALE GENOMIC DNA]</scope>
    <source>
        <strain evidence="3">h7</strain>
    </source>
</reference>
<dbReference type="OrthoDB" id="687730at2759"/>
<dbReference type="Gene3D" id="2.60.200.20">
    <property type="match status" value="1"/>
</dbReference>
<evidence type="ECO:0000313" key="2">
    <source>
        <dbReference type="EMBL" id="KIM42424.1"/>
    </source>
</evidence>
<organism evidence="2 3">
    <name type="scientific">Hebeloma cylindrosporum</name>
    <dbReference type="NCBI Taxonomy" id="76867"/>
    <lineage>
        <taxon>Eukaryota</taxon>
        <taxon>Fungi</taxon>
        <taxon>Dikarya</taxon>
        <taxon>Basidiomycota</taxon>
        <taxon>Agaricomycotina</taxon>
        <taxon>Agaricomycetes</taxon>
        <taxon>Agaricomycetidae</taxon>
        <taxon>Agaricales</taxon>
        <taxon>Agaricineae</taxon>
        <taxon>Hymenogastraceae</taxon>
        <taxon>Hebeloma</taxon>
    </lineage>
</organism>
<keyword evidence="3" id="KW-1185">Reference proteome</keyword>
<dbReference type="Proteomes" id="UP000053424">
    <property type="component" value="Unassembled WGS sequence"/>
</dbReference>
<sequence>MSSPTVTLSPASGTFPFPSTCGWRVPCSSNGWFPPKDTEDNAIPSVSPLPLSSSHAEIWQDGGKIYIRDLESAFGTFVNGLRISKGTVLKTGDTISLGSRIARNDKTPAYITEFHLCPVIAQVSLAGVSA</sequence>
<dbReference type="CDD" id="cd00060">
    <property type="entry name" value="FHA"/>
    <property type="match status" value="1"/>
</dbReference>
<name>A0A0C3CDX7_HEBCY</name>